<proteinExistence type="predicted"/>
<evidence type="ECO:0000256" key="2">
    <source>
        <dbReference type="PROSITE-ProRule" id="PRU00023"/>
    </source>
</evidence>
<sequence>MDPISIIGSIVGVVDLTGKVVSFVKGPDTQRLAGQLISLSKLLEQLQASISKAEEQSEPRTPWLEDVGLVKDDLVQLQNRLEEVARRLSHNGTPIERLKSALNRRVHERGLRDAFEDIERILPRINAALGLTSIKYHVEMQKAVASIDHSVTLLTSSWDDDLENRTREEIGQWLKAPDPRVNFANAKRLHLPGTGQWLLNSREFADWKEHPGSFLWLYGIPGCGKTVLSSSALDHIHGHCQRKEPNTAVVYFYFDFNDSRKRQCLLFIRSVLYQLCLCDPQCFEGLRSLRRTSTKSSMPLSDDTVLNLIDTSIDRLPKTYLIVDALDECHDREPLLQFLVHLSTRHGSKLHLLAASRECDITKRLSKHVTQPVNIQSAVVDEDILFYINHHLETDERLQKWRDIAFDDIRSGLMAKANGMFRWVDCQLQLIKGCKKHSRLLETLQSLPKSLDETYNRLIRDIIADDEQSDAIRVLQWLCYAQRPLSLPEIVDVLATSPGRNGEFRQRERLADPYDLIAICTSLITVVEVEKHGQQATQVRLAHYSVQEYLLSPRCSLGNFAAQQSNFDIAETCLAYLLYTCRLARILPNSSTIEAQPLCSYAASNWYVHTKLSGSELSTVVAGFAIDQLFDQVDLFEAWATMPSDGLQVSNDLARDAYERRKMSPLYYASNIGIPEIVKHLLEKGADPNLLQDSRGQSIAEQDLRETALGTAVLGGHLEVVRVLLSAGANPNARGNGGNTPLENASFKGDQDIVKALLEGSADANIPTKTAAVQDLALQAAAEMGHVGVVEILLRHGADPHAIGSDYGNALNAAAFRGSIEIVRMLIDAGVDPGYQTDMGNALLYAADAGHEHIIRLLLDKGVNVNQLTEYSCEHATALQAAAYEGHESIVRLLVERGADVNAPPGANGSALHAAIVGRGVARVAGPHESIADHLKALGADDVKSTAEPIRRNRTRP</sequence>
<feature type="repeat" description="ANK" evidence="2">
    <location>
        <begin position="737"/>
        <end position="769"/>
    </location>
</feature>
<dbReference type="OrthoDB" id="1577640at2759"/>
<feature type="repeat" description="ANK" evidence="2">
    <location>
        <begin position="806"/>
        <end position="838"/>
    </location>
</feature>
<feature type="repeat" description="ANK" evidence="2">
    <location>
        <begin position="874"/>
        <end position="906"/>
    </location>
</feature>
<dbReference type="InterPro" id="IPR054471">
    <property type="entry name" value="GPIID_WHD"/>
</dbReference>
<dbReference type="Proteomes" id="UP000030752">
    <property type="component" value="Unassembled WGS sequence"/>
</dbReference>
<dbReference type="InterPro" id="IPR036770">
    <property type="entry name" value="Ankyrin_rpt-contain_sf"/>
</dbReference>
<dbReference type="RefSeq" id="XP_008711710.1">
    <property type="nucleotide sequence ID" value="XM_008713488.1"/>
</dbReference>
<feature type="domain" description="Nephrocystin 3-like N-terminal" evidence="5">
    <location>
        <begin position="193"/>
        <end position="357"/>
    </location>
</feature>
<dbReference type="PROSITE" id="PS50297">
    <property type="entry name" value="ANK_REP_REGION"/>
    <property type="match status" value="5"/>
</dbReference>
<dbReference type="SUPFAM" id="SSF48403">
    <property type="entry name" value="Ankyrin repeat"/>
    <property type="match status" value="1"/>
</dbReference>
<dbReference type="HOGENOM" id="CLU_000288_34_23_1"/>
<accession>W2SG73</accession>
<feature type="repeat" description="ANK" evidence="2">
    <location>
        <begin position="661"/>
        <end position="693"/>
    </location>
</feature>
<evidence type="ECO:0000313" key="6">
    <source>
        <dbReference type="EMBL" id="ETN46998.1"/>
    </source>
</evidence>
<feature type="domain" description="GPI inositol-deacylase winged helix" evidence="4">
    <location>
        <begin position="468"/>
        <end position="553"/>
    </location>
</feature>
<feature type="coiled-coil region" evidence="3">
    <location>
        <begin position="36"/>
        <end position="87"/>
    </location>
</feature>
<dbReference type="InParanoid" id="W2SG73"/>
<feature type="repeat" description="ANK" evidence="2">
    <location>
        <begin position="838"/>
        <end position="870"/>
    </location>
</feature>
<keyword evidence="3" id="KW-0175">Coiled coil</keyword>
<dbReference type="SUPFAM" id="SSF52540">
    <property type="entry name" value="P-loop containing nucleoside triphosphate hydrolases"/>
    <property type="match status" value="1"/>
</dbReference>
<dbReference type="eggNOG" id="KOG0504">
    <property type="taxonomic scope" value="Eukaryota"/>
</dbReference>
<gene>
    <name evidence="6" type="ORF">HMPREF1541_01188</name>
</gene>
<dbReference type="PRINTS" id="PR01415">
    <property type="entry name" value="ANKYRIN"/>
</dbReference>
<keyword evidence="1" id="KW-0677">Repeat</keyword>
<dbReference type="Pfam" id="PF00023">
    <property type="entry name" value="Ank"/>
    <property type="match status" value="1"/>
</dbReference>
<dbReference type="GeneID" id="19968527"/>
<evidence type="ECO:0000256" key="1">
    <source>
        <dbReference type="ARBA" id="ARBA00022737"/>
    </source>
</evidence>
<dbReference type="SMART" id="SM00248">
    <property type="entry name" value="ANK"/>
    <property type="match status" value="7"/>
</dbReference>
<dbReference type="Gene3D" id="1.25.40.20">
    <property type="entry name" value="Ankyrin repeat-containing domain"/>
    <property type="match status" value="2"/>
</dbReference>
<dbReference type="VEuPathDB" id="FungiDB:HMPREF1541_01188"/>
<evidence type="ECO:0000259" key="4">
    <source>
        <dbReference type="Pfam" id="PF22939"/>
    </source>
</evidence>
<dbReference type="Pfam" id="PF24883">
    <property type="entry name" value="NPHP3_N"/>
    <property type="match status" value="1"/>
</dbReference>
<dbReference type="AlphaFoldDB" id="W2SG73"/>
<name>W2SG73_CYPE1</name>
<keyword evidence="2" id="KW-0040">ANK repeat</keyword>
<dbReference type="InterPro" id="IPR056884">
    <property type="entry name" value="NPHP3-like_N"/>
</dbReference>
<evidence type="ECO:0000259" key="5">
    <source>
        <dbReference type="Pfam" id="PF24883"/>
    </source>
</evidence>
<dbReference type="PANTHER" id="PTHR10039:SF16">
    <property type="entry name" value="GPI INOSITOL-DEACYLASE"/>
    <property type="match status" value="1"/>
</dbReference>
<dbReference type="Gene3D" id="3.40.50.300">
    <property type="entry name" value="P-loop containing nucleotide triphosphate hydrolases"/>
    <property type="match status" value="1"/>
</dbReference>
<dbReference type="Pfam" id="PF12796">
    <property type="entry name" value="Ank_2"/>
    <property type="match status" value="2"/>
</dbReference>
<dbReference type="PANTHER" id="PTHR10039">
    <property type="entry name" value="AMELOGENIN"/>
    <property type="match status" value="1"/>
</dbReference>
<evidence type="ECO:0000313" key="7">
    <source>
        <dbReference type="Proteomes" id="UP000030752"/>
    </source>
</evidence>
<feature type="repeat" description="ANK" evidence="2">
    <location>
        <begin position="773"/>
        <end position="805"/>
    </location>
</feature>
<dbReference type="InterPro" id="IPR027417">
    <property type="entry name" value="P-loop_NTPase"/>
</dbReference>
<dbReference type="EMBL" id="KB822711">
    <property type="protein sequence ID" value="ETN46998.1"/>
    <property type="molecule type" value="Genomic_DNA"/>
</dbReference>
<keyword evidence="7" id="KW-1185">Reference proteome</keyword>
<protein>
    <submittedName>
        <fullName evidence="6">Uncharacterized protein</fullName>
    </submittedName>
</protein>
<dbReference type="PROSITE" id="PS50088">
    <property type="entry name" value="ANK_REPEAT"/>
    <property type="match status" value="7"/>
</dbReference>
<reference evidence="6 7" key="1">
    <citation type="submission" date="2013-03" db="EMBL/GenBank/DDBJ databases">
        <title>The Genome Sequence of Phialophora europaea CBS 101466.</title>
        <authorList>
            <consortium name="The Broad Institute Genomics Platform"/>
            <person name="Cuomo C."/>
            <person name="de Hoog S."/>
            <person name="Gorbushina A."/>
            <person name="Walker B."/>
            <person name="Young S.K."/>
            <person name="Zeng Q."/>
            <person name="Gargeya S."/>
            <person name="Fitzgerald M."/>
            <person name="Haas B."/>
            <person name="Abouelleil A."/>
            <person name="Allen A.W."/>
            <person name="Alvarado L."/>
            <person name="Arachchi H.M."/>
            <person name="Berlin A.M."/>
            <person name="Chapman S.B."/>
            <person name="Gainer-Dewar J."/>
            <person name="Goldberg J."/>
            <person name="Griggs A."/>
            <person name="Gujja S."/>
            <person name="Hansen M."/>
            <person name="Howarth C."/>
            <person name="Imamovic A."/>
            <person name="Ireland A."/>
            <person name="Larimer J."/>
            <person name="McCowan C."/>
            <person name="Murphy C."/>
            <person name="Pearson M."/>
            <person name="Poon T.W."/>
            <person name="Priest M."/>
            <person name="Roberts A."/>
            <person name="Saif S."/>
            <person name="Shea T."/>
            <person name="Sisk P."/>
            <person name="Sykes S."/>
            <person name="Wortman J."/>
            <person name="Nusbaum C."/>
            <person name="Birren B."/>
        </authorList>
    </citation>
    <scope>NUCLEOTIDE SEQUENCE [LARGE SCALE GENOMIC DNA]</scope>
    <source>
        <strain evidence="6 7">CBS 101466</strain>
    </source>
</reference>
<dbReference type="STRING" id="1220924.W2SG73"/>
<organism evidence="6 7">
    <name type="scientific">Cyphellophora europaea (strain CBS 101466)</name>
    <name type="common">Phialophora europaea</name>
    <dbReference type="NCBI Taxonomy" id="1220924"/>
    <lineage>
        <taxon>Eukaryota</taxon>
        <taxon>Fungi</taxon>
        <taxon>Dikarya</taxon>
        <taxon>Ascomycota</taxon>
        <taxon>Pezizomycotina</taxon>
        <taxon>Eurotiomycetes</taxon>
        <taxon>Chaetothyriomycetidae</taxon>
        <taxon>Chaetothyriales</taxon>
        <taxon>Cyphellophoraceae</taxon>
        <taxon>Cyphellophora</taxon>
    </lineage>
</organism>
<dbReference type="InterPro" id="IPR002110">
    <property type="entry name" value="Ankyrin_rpt"/>
</dbReference>
<dbReference type="Pfam" id="PF22939">
    <property type="entry name" value="WHD_GPIID"/>
    <property type="match status" value="1"/>
</dbReference>
<feature type="repeat" description="ANK" evidence="2">
    <location>
        <begin position="704"/>
        <end position="736"/>
    </location>
</feature>
<evidence type="ECO:0000256" key="3">
    <source>
        <dbReference type="SAM" id="Coils"/>
    </source>
</evidence>